<name>A0A8S2TLQ3_9BILA</name>
<feature type="region of interest" description="Disordered" evidence="1">
    <location>
        <begin position="31"/>
        <end position="50"/>
    </location>
</feature>
<evidence type="ECO:0000313" key="4">
    <source>
        <dbReference type="EMBL" id="CAF4289748.1"/>
    </source>
</evidence>
<dbReference type="Proteomes" id="UP000677228">
    <property type="component" value="Unassembled WGS sequence"/>
</dbReference>
<protein>
    <recommendedName>
        <fullName evidence="2">CxC5 like cysteine cluster associated with KDZ domain-containing protein</fullName>
    </recommendedName>
</protein>
<dbReference type="EMBL" id="CAJOBA010056158">
    <property type="protein sequence ID" value="CAF4289748.1"/>
    <property type="molecule type" value="Genomic_DNA"/>
</dbReference>
<dbReference type="InterPro" id="IPR041539">
    <property type="entry name" value="CxC5"/>
</dbReference>
<evidence type="ECO:0000259" key="2">
    <source>
        <dbReference type="Pfam" id="PF18718"/>
    </source>
</evidence>
<evidence type="ECO:0000256" key="1">
    <source>
        <dbReference type="SAM" id="MobiDB-lite"/>
    </source>
</evidence>
<feature type="domain" description="CxC5 like cysteine cluster associated with KDZ" evidence="2">
    <location>
        <begin position="167"/>
        <end position="282"/>
    </location>
</feature>
<dbReference type="Pfam" id="PF18718">
    <property type="entry name" value="CxC5"/>
    <property type="match status" value="1"/>
</dbReference>
<organism evidence="4 5">
    <name type="scientific">Didymodactylos carnosus</name>
    <dbReference type="NCBI Taxonomy" id="1234261"/>
    <lineage>
        <taxon>Eukaryota</taxon>
        <taxon>Metazoa</taxon>
        <taxon>Spiralia</taxon>
        <taxon>Gnathifera</taxon>
        <taxon>Rotifera</taxon>
        <taxon>Eurotatoria</taxon>
        <taxon>Bdelloidea</taxon>
        <taxon>Philodinida</taxon>
        <taxon>Philodinidae</taxon>
        <taxon>Didymodactylos</taxon>
    </lineage>
</organism>
<dbReference type="AlphaFoldDB" id="A0A8S2TLQ3"/>
<dbReference type="Proteomes" id="UP000682733">
    <property type="component" value="Unassembled WGS sequence"/>
</dbReference>
<sequence>MSQSSNDPYSLTSTESSSPFFTSIASTTTSRPSILTSSSSMSASTSLPSTPPPNKIITCDNISQIIAWILNHISFHGLRILLELEIQFPIIGSISSSSERLDFFTEIINMACNTSYSKNFICAIHNVIIMNDLVKKELLRTVDINELINLYKTSNKVGLSRNDKNLINITPFTNVCTNMNCQGQNLDIVFSRTGHIAHLVSMQPCSIYTGTCRRCKYVYGPLSIRDPHTNQRIITTQSIQNVDYIYFSGDPVYSRQLLTMFSNSLIHGHTTFEGFAESYISTLIDLHAHQTPIYSANTFAKRLEI</sequence>
<evidence type="ECO:0000313" key="5">
    <source>
        <dbReference type="Proteomes" id="UP000682733"/>
    </source>
</evidence>
<accession>A0A8S2TLQ3</accession>
<evidence type="ECO:0000313" key="3">
    <source>
        <dbReference type="EMBL" id="CAF1501307.1"/>
    </source>
</evidence>
<gene>
    <name evidence="3" type="ORF">OVA965_LOCUS36950</name>
    <name evidence="4" type="ORF">TMI583_LOCUS37989</name>
</gene>
<proteinExistence type="predicted"/>
<dbReference type="EMBL" id="CAJNOK010034148">
    <property type="protein sequence ID" value="CAF1501307.1"/>
    <property type="molecule type" value="Genomic_DNA"/>
</dbReference>
<comment type="caution">
    <text evidence="4">The sequence shown here is derived from an EMBL/GenBank/DDBJ whole genome shotgun (WGS) entry which is preliminary data.</text>
</comment>
<reference evidence="4" key="1">
    <citation type="submission" date="2021-02" db="EMBL/GenBank/DDBJ databases">
        <authorList>
            <person name="Nowell W R."/>
        </authorList>
    </citation>
    <scope>NUCLEOTIDE SEQUENCE</scope>
</reference>
<feature type="compositionally biased region" description="Low complexity" evidence="1">
    <location>
        <begin position="31"/>
        <end position="48"/>
    </location>
</feature>